<dbReference type="PANTHER" id="PTHR47027:SF20">
    <property type="entry name" value="REVERSE TRANSCRIPTASE-LIKE PROTEIN WITH RNA-DIRECTED DNA POLYMERASE DOMAIN"/>
    <property type="match status" value="1"/>
</dbReference>
<dbReference type="PANTHER" id="PTHR47027">
    <property type="entry name" value="REVERSE TRANSCRIPTASE DOMAIN-CONTAINING PROTEIN"/>
    <property type="match status" value="1"/>
</dbReference>
<accession>A0A9N9SNF4</accession>
<dbReference type="OrthoDB" id="6783874at2759"/>
<dbReference type="EMBL" id="OU898276">
    <property type="protein sequence ID" value="CAG9826071.1"/>
    <property type="molecule type" value="Genomic_DNA"/>
</dbReference>
<keyword evidence="2" id="KW-1185">Reference proteome</keyword>
<feature type="non-terminal residue" evidence="1">
    <location>
        <position position="115"/>
    </location>
</feature>
<reference evidence="1" key="1">
    <citation type="submission" date="2022-01" db="EMBL/GenBank/DDBJ databases">
        <authorList>
            <person name="King R."/>
        </authorList>
    </citation>
    <scope>NUCLEOTIDE SEQUENCE</scope>
</reference>
<organism evidence="1 2">
    <name type="scientific">Diabrotica balteata</name>
    <name type="common">Banded cucumber beetle</name>
    <dbReference type="NCBI Taxonomy" id="107213"/>
    <lineage>
        <taxon>Eukaryota</taxon>
        <taxon>Metazoa</taxon>
        <taxon>Ecdysozoa</taxon>
        <taxon>Arthropoda</taxon>
        <taxon>Hexapoda</taxon>
        <taxon>Insecta</taxon>
        <taxon>Pterygota</taxon>
        <taxon>Neoptera</taxon>
        <taxon>Endopterygota</taxon>
        <taxon>Coleoptera</taxon>
        <taxon>Polyphaga</taxon>
        <taxon>Cucujiformia</taxon>
        <taxon>Chrysomeloidea</taxon>
        <taxon>Chrysomelidae</taxon>
        <taxon>Galerucinae</taxon>
        <taxon>Diabroticina</taxon>
        <taxon>Diabroticites</taxon>
        <taxon>Diabrotica</taxon>
    </lineage>
</organism>
<name>A0A9N9SNF4_DIABA</name>
<protein>
    <recommendedName>
        <fullName evidence="3">Endonuclease-reverse transcriptase</fullName>
    </recommendedName>
</protein>
<evidence type="ECO:0000313" key="1">
    <source>
        <dbReference type="EMBL" id="CAG9826071.1"/>
    </source>
</evidence>
<evidence type="ECO:0008006" key="3">
    <source>
        <dbReference type="Google" id="ProtNLM"/>
    </source>
</evidence>
<evidence type="ECO:0000313" key="2">
    <source>
        <dbReference type="Proteomes" id="UP001153709"/>
    </source>
</evidence>
<proteinExistence type="predicted"/>
<dbReference type="Proteomes" id="UP001153709">
    <property type="component" value="Chromosome 1"/>
</dbReference>
<sequence>MRNILCSHDLSIDLRVRMTSCYIFPVLLYAVETWTLTKAILKRLTAFEMWVYRRLLKISWKIRRLLKNEEVLRRLNQTIQLINIIKKRKLEYFGHIMRHSEKYDLLHLIIQGKIQ</sequence>
<gene>
    <name evidence="1" type="ORF">DIABBA_LOCUS217</name>
</gene>
<dbReference type="AlphaFoldDB" id="A0A9N9SNF4"/>